<dbReference type="Proteomes" id="UP000321110">
    <property type="component" value="Unassembled WGS sequence"/>
</dbReference>
<keyword evidence="1" id="KW-0472">Membrane</keyword>
<organism evidence="2 3">
    <name type="scientific">Aquipseudomonas alcaligenes</name>
    <name type="common">Pseudomonas alcaligenes</name>
    <dbReference type="NCBI Taxonomy" id="43263"/>
    <lineage>
        <taxon>Bacteria</taxon>
        <taxon>Pseudomonadati</taxon>
        <taxon>Pseudomonadota</taxon>
        <taxon>Gammaproteobacteria</taxon>
        <taxon>Pseudomonadales</taxon>
        <taxon>Pseudomonadaceae</taxon>
        <taxon>Aquipseudomonas</taxon>
    </lineage>
</organism>
<comment type="caution">
    <text evidence="2">The sequence shown here is derived from an EMBL/GenBank/DDBJ whole genome shotgun (WGS) entry which is preliminary data.</text>
</comment>
<dbReference type="EMBL" id="SSFO01000083">
    <property type="protein sequence ID" value="TXI34029.1"/>
    <property type="molecule type" value="Genomic_DNA"/>
</dbReference>
<proteinExistence type="predicted"/>
<evidence type="ECO:0000256" key="1">
    <source>
        <dbReference type="SAM" id="Phobius"/>
    </source>
</evidence>
<feature type="transmembrane region" description="Helical" evidence="1">
    <location>
        <begin position="7"/>
        <end position="29"/>
    </location>
</feature>
<feature type="transmembrane region" description="Helical" evidence="1">
    <location>
        <begin position="35"/>
        <end position="56"/>
    </location>
</feature>
<reference evidence="2 3" key="1">
    <citation type="submission" date="2018-09" db="EMBL/GenBank/DDBJ databases">
        <title>Metagenome Assembled Genomes from an Advanced Water Purification Facility.</title>
        <authorList>
            <person name="Stamps B.W."/>
            <person name="Spear J.R."/>
        </authorList>
    </citation>
    <scope>NUCLEOTIDE SEQUENCE [LARGE SCALE GENOMIC DNA]</scope>
    <source>
        <strain evidence="2">Bin_52_1</strain>
    </source>
</reference>
<evidence type="ECO:0000313" key="3">
    <source>
        <dbReference type="Proteomes" id="UP000321110"/>
    </source>
</evidence>
<name>A0A5C7WA05_AQUAC</name>
<gene>
    <name evidence="2" type="ORF">E6Q69_04995</name>
</gene>
<dbReference type="AlphaFoldDB" id="A0A5C7WA05"/>
<evidence type="ECO:0000313" key="2">
    <source>
        <dbReference type="EMBL" id="TXI34029.1"/>
    </source>
</evidence>
<sequence>MTNDKGLITYTLATLLVGAICILLGVSIFTGEASIVRWTGVLVGFVGFVLILRAWIVGSVLHFEARNREAWWSIKRALRHYN</sequence>
<accession>A0A5C7WA05</accession>
<keyword evidence="1" id="KW-1133">Transmembrane helix</keyword>
<protein>
    <submittedName>
        <fullName evidence="2">Uncharacterized protein</fullName>
    </submittedName>
</protein>
<keyword evidence="1" id="KW-0812">Transmembrane</keyword>